<reference evidence="2" key="1">
    <citation type="submission" date="2019-08" db="EMBL/GenBank/DDBJ databases">
        <authorList>
            <person name="Kucharzyk K."/>
            <person name="Murdoch R.W."/>
            <person name="Higgins S."/>
            <person name="Loffler F."/>
        </authorList>
    </citation>
    <scope>NUCLEOTIDE SEQUENCE</scope>
</reference>
<organism evidence="2">
    <name type="scientific">bioreactor metagenome</name>
    <dbReference type="NCBI Taxonomy" id="1076179"/>
    <lineage>
        <taxon>unclassified sequences</taxon>
        <taxon>metagenomes</taxon>
        <taxon>ecological metagenomes</taxon>
    </lineage>
</organism>
<comment type="caution">
    <text evidence="2">The sequence shown here is derived from an EMBL/GenBank/DDBJ whole genome shotgun (WGS) entry which is preliminary data.</text>
</comment>
<sequence length="148" mass="16152">MIPGATPITLTPFLPSSFAQDLVNEFTAFLLAAYIPCPSEPSIPHSEDIFIITPCPCFTISLPAICAHKYTPFTFMSITLSYILSFSSYLLFSSLSSISKEGIFIPALFTNTSILPKVSLAFCTAELILSLSVTFIFAYNILPLFSSI</sequence>
<keyword evidence="1" id="KW-0472">Membrane</keyword>
<evidence type="ECO:0000256" key="1">
    <source>
        <dbReference type="SAM" id="Phobius"/>
    </source>
</evidence>
<feature type="transmembrane region" description="Helical" evidence="1">
    <location>
        <begin position="118"/>
        <end position="142"/>
    </location>
</feature>
<gene>
    <name evidence="2" type="ORF">SDC9_191165</name>
</gene>
<proteinExistence type="predicted"/>
<dbReference type="AlphaFoldDB" id="A0A645HX41"/>
<keyword evidence="1" id="KW-1133">Transmembrane helix</keyword>
<name>A0A645HX41_9ZZZZ</name>
<dbReference type="EMBL" id="VSSQ01102108">
    <property type="protein sequence ID" value="MPN43605.1"/>
    <property type="molecule type" value="Genomic_DNA"/>
</dbReference>
<accession>A0A645HX41</accession>
<keyword evidence="1" id="KW-0812">Transmembrane</keyword>
<feature type="transmembrane region" description="Helical" evidence="1">
    <location>
        <begin position="79"/>
        <end position="98"/>
    </location>
</feature>
<evidence type="ECO:0000313" key="2">
    <source>
        <dbReference type="EMBL" id="MPN43605.1"/>
    </source>
</evidence>
<protein>
    <submittedName>
        <fullName evidence="2">Uncharacterized protein</fullName>
    </submittedName>
</protein>